<protein>
    <submittedName>
        <fullName evidence="2">Fibrobacter succinogenes major paralogous domain-containing protein</fullName>
    </submittedName>
</protein>
<evidence type="ECO:0000313" key="2">
    <source>
        <dbReference type="EMBL" id="MBC5620653.1"/>
    </source>
</evidence>
<dbReference type="NCBIfam" id="TIGR02145">
    <property type="entry name" value="Fib_succ_major"/>
    <property type="match status" value="2"/>
</dbReference>
<evidence type="ECO:0000259" key="1">
    <source>
        <dbReference type="Pfam" id="PF09603"/>
    </source>
</evidence>
<dbReference type="InterPro" id="IPR011871">
    <property type="entry name" value="Fib_succ_major"/>
</dbReference>
<reference evidence="2 3" key="1">
    <citation type="submission" date="2020-08" db="EMBL/GenBank/DDBJ databases">
        <title>Genome public.</title>
        <authorList>
            <person name="Liu C."/>
            <person name="Sun Q."/>
        </authorList>
    </citation>
    <scope>NUCLEOTIDE SEQUENCE [LARGE SCALE GENOMIC DNA]</scope>
    <source>
        <strain evidence="2 3">NSJ-56</strain>
    </source>
</reference>
<name>A0ABR7CYB6_9BACT</name>
<feature type="domain" description="Fibrobacter succinogenes major paralogous" evidence="1">
    <location>
        <begin position="45"/>
        <end position="318"/>
    </location>
</feature>
<dbReference type="EMBL" id="JACOOH010000002">
    <property type="protein sequence ID" value="MBC5620653.1"/>
    <property type="molecule type" value="Genomic_DNA"/>
</dbReference>
<sequence>MKKIMIILLSVIVYYACNNDDHVVKPEVAFSEFTDPRDMKVYKCVTIGEQTWMAENLKYRLPLGSIDGCYTFKEGAVREYDAKVSVELFTDSMNAAMERGELSERYNDNFSVGDLLKAYVVDYQMPVSQAISMVERTCEVTCPNGVKAIKRMYNNLLPFALAELVENNLKDTEAKNGNYSSVNGFLYSYDGAVKAVPEGWRLPTDEDWKKLEENLGMSLSELDKLDVWRGGEEGRLLKAGKDGCGFDALFSGARVFGTFMYGTNFINKGSRAYFWSSSKVVENDTINHGIIRLLSMENDQIMRGTSDLTAAYSVRCIKE</sequence>
<comment type="caution">
    <text evidence="2">The sequence shown here is derived from an EMBL/GenBank/DDBJ whole genome shotgun (WGS) entry which is preliminary data.</text>
</comment>
<dbReference type="RefSeq" id="WP_186975354.1">
    <property type="nucleotide sequence ID" value="NZ_JACOOH010000002.1"/>
</dbReference>
<gene>
    <name evidence="2" type="ORF">H8S64_06035</name>
</gene>
<dbReference type="Pfam" id="PF09603">
    <property type="entry name" value="Fib_succ_major"/>
    <property type="match status" value="1"/>
</dbReference>
<organism evidence="2 3">
    <name type="scientific">Butyricimonas hominis</name>
    <dbReference type="NCBI Taxonomy" id="2763032"/>
    <lineage>
        <taxon>Bacteria</taxon>
        <taxon>Pseudomonadati</taxon>
        <taxon>Bacteroidota</taxon>
        <taxon>Bacteroidia</taxon>
        <taxon>Bacteroidales</taxon>
        <taxon>Odoribacteraceae</taxon>
        <taxon>Butyricimonas</taxon>
    </lineage>
</organism>
<dbReference type="Proteomes" id="UP000646484">
    <property type="component" value="Unassembled WGS sequence"/>
</dbReference>
<proteinExistence type="predicted"/>
<accession>A0ABR7CYB6</accession>
<keyword evidence="3" id="KW-1185">Reference proteome</keyword>
<evidence type="ECO:0000313" key="3">
    <source>
        <dbReference type="Proteomes" id="UP000646484"/>
    </source>
</evidence>